<dbReference type="Pfam" id="PF03564">
    <property type="entry name" value="DUF1759"/>
    <property type="match status" value="1"/>
</dbReference>
<name>A0A146L5E8_LYGHE</name>
<gene>
    <name evidence="2" type="ORF">g.91440</name>
</gene>
<dbReference type="EMBL" id="GDHC01016272">
    <property type="protein sequence ID" value="JAQ02357.1"/>
    <property type="molecule type" value="Transcribed_RNA"/>
</dbReference>
<feature type="domain" description="DUF5641" evidence="1">
    <location>
        <begin position="1378"/>
        <end position="1470"/>
    </location>
</feature>
<reference evidence="2" key="1">
    <citation type="journal article" date="2016" name="Gigascience">
        <title>De novo construction of an expanded transcriptome assembly for the western tarnished plant bug, Lygus hesperus.</title>
        <authorList>
            <person name="Tassone E.E."/>
            <person name="Geib S.M."/>
            <person name="Hall B."/>
            <person name="Fabrick J.A."/>
            <person name="Brent C.S."/>
            <person name="Hull J.J."/>
        </authorList>
    </citation>
    <scope>NUCLEOTIDE SEQUENCE</scope>
</reference>
<evidence type="ECO:0000313" key="2">
    <source>
        <dbReference type="EMBL" id="JAQ02357.1"/>
    </source>
</evidence>
<dbReference type="PANTHER" id="PTHR47331">
    <property type="entry name" value="PHD-TYPE DOMAIN-CONTAINING PROTEIN"/>
    <property type="match status" value="1"/>
</dbReference>
<proteinExistence type="predicted"/>
<dbReference type="InterPro" id="IPR008042">
    <property type="entry name" value="Retrotrans_Pao"/>
</dbReference>
<dbReference type="InterPro" id="IPR043502">
    <property type="entry name" value="DNA/RNA_pol_sf"/>
</dbReference>
<dbReference type="GO" id="GO:0071897">
    <property type="term" value="P:DNA biosynthetic process"/>
    <property type="evidence" value="ECO:0007669"/>
    <property type="project" value="UniProtKB-ARBA"/>
</dbReference>
<dbReference type="InterPro" id="IPR040676">
    <property type="entry name" value="DUF5641"/>
</dbReference>
<dbReference type="InterPro" id="IPR043128">
    <property type="entry name" value="Rev_trsase/Diguanyl_cyclase"/>
</dbReference>
<accession>A0A146L5E8</accession>
<dbReference type="Gene3D" id="3.10.10.10">
    <property type="entry name" value="HIV Type 1 Reverse Transcriptase, subunit A, domain 1"/>
    <property type="match status" value="1"/>
</dbReference>
<dbReference type="PANTHER" id="PTHR47331:SF4">
    <property type="entry name" value="PEPTIDASE S1 DOMAIN-CONTAINING PROTEIN"/>
    <property type="match status" value="1"/>
</dbReference>
<protein>
    <recommendedName>
        <fullName evidence="1">DUF5641 domain-containing protein</fullName>
    </recommendedName>
</protein>
<dbReference type="Pfam" id="PF18701">
    <property type="entry name" value="DUF5641"/>
    <property type="match status" value="1"/>
</dbReference>
<dbReference type="InterPro" id="IPR005312">
    <property type="entry name" value="DUF1759"/>
</dbReference>
<evidence type="ECO:0000259" key="1">
    <source>
        <dbReference type="Pfam" id="PF18701"/>
    </source>
</evidence>
<dbReference type="Gene3D" id="3.30.70.270">
    <property type="match status" value="1"/>
</dbReference>
<organism evidence="2">
    <name type="scientific">Lygus hesperus</name>
    <name type="common">Western plant bug</name>
    <dbReference type="NCBI Taxonomy" id="30085"/>
    <lineage>
        <taxon>Eukaryota</taxon>
        <taxon>Metazoa</taxon>
        <taxon>Ecdysozoa</taxon>
        <taxon>Arthropoda</taxon>
        <taxon>Hexapoda</taxon>
        <taxon>Insecta</taxon>
        <taxon>Pterygota</taxon>
        <taxon>Neoptera</taxon>
        <taxon>Paraneoptera</taxon>
        <taxon>Hemiptera</taxon>
        <taxon>Heteroptera</taxon>
        <taxon>Panheteroptera</taxon>
        <taxon>Cimicomorpha</taxon>
        <taxon>Miridae</taxon>
        <taxon>Mirini</taxon>
        <taxon>Lygus</taxon>
    </lineage>
</organism>
<sequence length="1482" mass="168994">MSSEQISSLKRKLITASEEVSSIVGQGRAAIKDPNKRIGFMGMFRVLDKYYSQFEETYDRLVGLGEQDDVDLIFPSNDDKLLKDNTRRYYYEINTIHYKLTTPEASPGQSTSSQNVTILPELNTTSNDLPKIPLPKFDGQILNWPKFRDTFTSLVHNNDKLTDIRKFYYLTSTLVDEAESVLKHISLEEKNYKLAWQTLSGAFENKRLLGTAYLNQILSFKPMQSRPTIEMLKTFLAKICDNVAAFKLLGIEDETSFILLHLALRCLDNTTRDHFEVAHKNEDFPTFDHLTKYLRDRCLTLQFADGANVKFEEYNKSSTKSNFSKPKKFQSKSSLLAHASTDFSSSKSNFGQNSCIVCHDGSHPLLGCRKFARASVEQRHDFLKNWKGCRNCLSITHQSNNCQSKWSCRWCNSKHHSYLCKSLSGTGHTSTSALSVEDNSNPNLSNVEIQSPSLSTSISTSKPKSSGMILGTIIAEIKDARGIFQTVRMVLDSGSHYSFLTQTCLNRLGLRTSPSSVKVSGIGQSHFDGVKGEVCCDIRPTNKKNPILTTKALVVKNITSSLPTTPVPSHIWAKYVQYPLADPKFYETSPVELLMGVDLFTDIWMGEGITIDHNFPKLFPTVFGHVVMGQFNINSLDATVPALFTVSQNDDLRQELTKFWEIEEPKPQNIDDPNDKICEDHYISTHYRQPDGTYVVSLPFVSTPPDISSVSNIALRRFYNLETKFKRNSVLRTLYTEFMHDYEQLGHMDTNVDIPKYIIPHHSILKEDRNKTKLRVVFDASARSDHGSLNEYLMTGSKLQADIRDVLLNFRSHKFVFVTDFVKMYRCIWIDPNDRPYQCIYWRTDPDKEVQTYQCNTVTYGLTSSPYLALRTVKQLCIDEGSQFPEAVKVLNRDTYIDDIATGTNSLSDTIKLQNDLISLLAKGNFTLSKWASNNSQLLKNVQASDMNDEPVSLSSKEDTTLKILGLQWNPDIDCFTYKFEPIRPVFTKRAILSNIAKIFDPLGFLSPFVIKMKMIMQELWKLGMGWDQHIPENLIKLWQSIIDNINVLSTLQIPRYVSTDIPHQFQIIGFSDASEKAYCATIYLKVMYDTNTFTNLLVAKTKLAPLKTLSVPRLELLGALLLSKLYASIQPFIEILGDERIEAKFFTDSTIVLGWLSTPPYLLKTFIANRVIEITTVIRNSQWNHVSSTHNPSDLGTRGLTPDELVYNNLWWNGPDWLLLPMSSWPRSLESISTSLPELKTVLCATVSQDRESPFLLKLISRFSSYNRLLRTLARIKRLFHNAHKSNTPLTGPLQLSEIQNALTMCIKAVQLFYFFEDNFDNQEPTLKRFVKLNPFIDSAGVLRAGGRLYHAQLPFNHKHPVLIPPDCHLSTLTLDRWQLLKRMIEFFWRRWRLEYLSTLQSRVKWNKSSPNLSVEDLVLMKDDNLPVMHWAVSRVLDVHPGHDEVVRVATIKTSKNTYKRPTAKLIPLLPVNSPSAPTCS</sequence>
<dbReference type="Pfam" id="PF05380">
    <property type="entry name" value="Peptidase_A17"/>
    <property type="match status" value="1"/>
</dbReference>
<dbReference type="SUPFAM" id="SSF56672">
    <property type="entry name" value="DNA/RNA polymerases"/>
    <property type="match status" value="1"/>
</dbReference>